<dbReference type="Proteomes" id="UP000799439">
    <property type="component" value="Unassembled WGS sequence"/>
</dbReference>
<dbReference type="InterPro" id="IPR045087">
    <property type="entry name" value="Cu-oxidase_fam"/>
</dbReference>
<evidence type="ECO:0000313" key="14">
    <source>
        <dbReference type="Proteomes" id="UP000799439"/>
    </source>
</evidence>
<accession>A0A9P4MJD1</accession>
<dbReference type="PANTHER" id="PTHR11709:SF361">
    <property type="entry name" value="IRON TRANSPORT MULTICOPPER OXIDASE FET3"/>
    <property type="match status" value="1"/>
</dbReference>
<dbReference type="InterPro" id="IPR002355">
    <property type="entry name" value="Cu_oxidase_Cu_BS"/>
</dbReference>
<sequence>MSMKMASPSVFALLVLAVLLVLAEAKIVTHDFNLTWVTANPDGLQERKVIGINNQWPLPVIEVDKGDRLVVNVFNGLGDKSASMHFHGMFQNGTNEMDGANMVTQCPITPGTSFTYNFTVTQNGTYWYHCHTDFCYPDGYRQALIVHDENAWWKNDVKDEFTFTISDWYHKMTEGISSDFLSIFNPTGAEPIPDAFLFNDTLNSKIAVEPNSTYLLRIINTGAFTAQYFYIEDHDFQIVEVDGVYTEPTKADLLYIGVAQRYAILVTTKNTTDKNFAIVTACDSVLLDKIPSNLQLNLTNWLSYNPSAPYTQADVTLDVTDTNPAFDDFSLVPYDKTPLLGEPNKVINLTVSMGLLSDGLPYAFFNDITYTMAKVPSMFTALSAGELTTNSQVYGDGVNPFVLDHNDIIEVVINNNDGGSHPFHLHGHNFQVIARFPSYGPDFYEYANEATGLLFDPSNHSIYPAYPIRRDVVVLPPMGYMVIRFVADNPGVWLFHCHIDWHMSQGLASVFVEAPTQMQQRLNVPADHYAACKAANVPSAGNAAGNTANYLDLSGEPVQSGPIPYGKFTTKGIVALVFSILSAIMGMVALTIYGLSDVKYVKPTPVKSAVEESDEHVNIVQTAEK</sequence>
<evidence type="ECO:0000256" key="5">
    <source>
        <dbReference type="ARBA" id="ARBA00023008"/>
    </source>
</evidence>
<evidence type="ECO:0000259" key="10">
    <source>
        <dbReference type="Pfam" id="PF00394"/>
    </source>
</evidence>
<evidence type="ECO:0000256" key="4">
    <source>
        <dbReference type="ARBA" id="ARBA00023002"/>
    </source>
</evidence>
<dbReference type="PROSITE" id="PS00080">
    <property type="entry name" value="MULTICOPPER_OXIDASE2"/>
    <property type="match status" value="1"/>
</dbReference>
<keyword evidence="14" id="KW-1185">Reference proteome</keyword>
<name>A0A9P4MJD1_9PEZI</name>
<evidence type="ECO:0000259" key="12">
    <source>
        <dbReference type="Pfam" id="PF07732"/>
    </source>
</evidence>
<dbReference type="Pfam" id="PF00394">
    <property type="entry name" value="Cu-oxidase"/>
    <property type="match status" value="1"/>
</dbReference>
<dbReference type="GO" id="GO:0010106">
    <property type="term" value="P:cellular response to iron ion starvation"/>
    <property type="evidence" value="ECO:0007669"/>
    <property type="project" value="TreeGrafter"/>
</dbReference>
<dbReference type="EMBL" id="ML996081">
    <property type="protein sequence ID" value="KAF2157020.1"/>
    <property type="molecule type" value="Genomic_DNA"/>
</dbReference>
<keyword evidence="4" id="KW-0560">Oxidoreductase</keyword>
<evidence type="ECO:0000256" key="1">
    <source>
        <dbReference type="ARBA" id="ARBA00010609"/>
    </source>
</evidence>
<organism evidence="13 14">
    <name type="scientific">Myriangium duriaei CBS 260.36</name>
    <dbReference type="NCBI Taxonomy" id="1168546"/>
    <lineage>
        <taxon>Eukaryota</taxon>
        <taxon>Fungi</taxon>
        <taxon>Dikarya</taxon>
        <taxon>Ascomycota</taxon>
        <taxon>Pezizomycotina</taxon>
        <taxon>Dothideomycetes</taxon>
        <taxon>Dothideomycetidae</taxon>
        <taxon>Myriangiales</taxon>
        <taxon>Myriangiaceae</taxon>
        <taxon>Myriangium</taxon>
    </lineage>
</organism>
<evidence type="ECO:0000256" key="7">
    <source>
        <dbReference type="ARBA" id="ARBA00037814"/>
    </source>
</evidence>
<dbReference type="OrthoDB" id="2121828at2759"/>
<reference evidence="13" key="1">
    <citation type="journal article" date="2020" name="Stud. Mycol.">
        <title>101 Dothideomycetes genomes: a test case for predicting lifestyles and emergence of pathogens.</title>
        <authorList>
            <person name="Haridas S."/>
            <person name="Albert R."/>
            <person name="Binder M."/>
            <person name="Bloem J."/>
            <person name="Labutti K."/>
            <person name="Salamov A."/>
            <person name="Andreopoulos B."/>
            <person name="Baker S."/>
            <person name="Barry K."/>
            <person name="Bills G."/>
            <person name="Bluhm B."/>
            <person name="Cannon C."/>
            <person name="Castanera R."/>
            <person name="Culley D."/>
            <person name="Daum C."/>
            <person name="Ezra D."/>
            <person name="Gonzalez J."/>
            <person name="Henrissat B."/>
            <person name="Kuo A."/>
            <person name="Liang C."/>
            <person name="Lipzen A."/>
            <person name="Lutzoni F."/>
            <person name="Magnuson J."/>
            <person name="Mondo S."/>
            <person name="Nolan M."/>
            <person name="Ohm R."/>
            <person name="Pangilinan J."/>
            <person name="Park H.-J."/>
            <person name="Ramirez L."/>
            <person name="Alfaro M."/>
            <person name="Sun H."/>
            <person name="Tritt A."/>
            <person name="Yoshinaga Y."/>
            <person name="Zwiers L.-H."/>
            <person name="Turgeon B."/>
            <person name="Goodwin S."/>
            <person name="Spatafora J."/>
            <person name="Crous P."/>
            <person name="Grigoriev I."/>
        </authorList>
    </citation>
    <scope>NUCLEOTIDE SEQUENCE</scope>
    <source>
        <strain evidence="13">CBS 260.36</strain>
    </source>
</reference>
<keyword evidence="2" id="KW-0479">Metal-binding</keyword>
<dbReference type="InterPro" id="IPR001117">
    <property type="entry name" value="Cu-oxidase_2nd"/>
</dbReference>
<dbReference type="Gene3D" id="2.60.40.420">
    <property type="entry name" value="Cupredoxins - blue copper proteins"/>
    <property type="match status" value="3"/>
</dbReference>
<dbReference type="GO" id="GO:0005507">
    <property type="term" value="F:copper ion binding"/>
    <property type="evidence" value="ECO:0007669"/>
    <property type="project" value="InterPro"/>
</dbReference>
<protein>
    <submittedName>
        <fullName evidence="13">Multicopper oxidase</fullName>
    </submittedName>
</protein>
<evidence type="ECO:0000256" key="3">
    <source>
        <dbReference type="ARBA" id="ARBA00022729"/>
    </source>
</evidence>
<evidence type="ECO:0000259" key="11">
    <source>
        <dbReference type="Pfam" id="PF07731"/>
    </source>
</evidence>
<proteinExistence type="inferred from homology"/>
<keyword evidence="3 9" id="KW-0732">Signal</keyword>
<comment type="similarity">
    <text evidence="1">Belongs to the multicopper oxidase family.</text>
</comment>
<feature type="transmembrane region" description="Helical" evidence="8">
    <location>
        <begin position="573"/>
        <end position="595"/>
    </location>
</feature>
<dbReference type="FunFam" id="2.60.40.420:FF:000024">
    <property type="entry name" value="FET5p Multicopper oxidase"/>
    <property type="match status" value="1"/>
</dbReference>
<dbReference type="SUPFAM" id="SSF49503">
    <property type="entry name" value="Cupredoxins"/>
    <property type="match status" value="3"/>
</dbReference>
<evidence type="ECO:0000256" key="2">
    <source>
        <dbReference type="ARBA" id="ARBA00022723"/>
    </source>
</evidence>
<dbReference type="CDD" id="cd13899">
    <property type="entry name" value="CuRO_3_Fet3p"/>
    <property type="match status" value="1"/>
</dbReference>
<dbReference type="PROSITE" id="PS00079">
    <property type="entry name" value="MULTICOPPER_OXIDASE1"/>
    <property type="match status" value="1"/>
</dbReference>
<comment type="caution">
    <text evidence="13">The sequence shown here is derived from an EMBL/GenBank/DDBJ whole genome shotgun (WGS) entry which is preliminary data.</text>
</comment>
<keyword evidence="8" id="KW-1133">Transmembrane helix</keyword>
<dbReference type="InterPro" id="IPR011706">
    <property type="entry name" value="Cu-oxidase_C"/>
</dbReference>
<evidence type="ECO:0000256" key="6">
    <source>
        <dbReference type="ARBA" id="ARBA00023180"/>
    </source>
</evidence>
<keyword evidence="8" id="KW-0812">Transmembrane</keyword>
<dbReference type="FunFam" id="2.60.40.420:FF:000022">
    <property type="entry name" value="FET5p Multicopper oxidase"/>
    <property type="match status" value="1"/>
</dbReference>
<dbReference type="GO" id="GO:0004322">
    <property type="term" value="F:ferroxidase activity"/>
    <property type="evidence" value="ECO:0007669"/>
    <property type="project" value="TreeGrafter"/>
</dbReference>
<keyword evidence="5" id="KW-0186">Copper</keyword>
<dbReference type="Pfam" id="PF07732">
    <property type="entry name" value="Cu-oxidase_3"/>
    <property type="match status" value="1"/>
</dbReference>
<dbReference type="Pfam" id="PF07731">
    <property type="entry name" value="Cu-oxidase_2"/>
    <property type="match status" value="1"/>
</dbReference>
<evidence type="ECO:0000256" key="8">
    <source>
        <dbReference type="SAM" id="Phobius"/>
    </source>
</evidence>
<comment type="subcellular location">
    <subcellularLocation>
        <location evidence="7">Cell membrane</location>
        <topology evidence="7">Single-pass type I membrane protein</topology>
        <orientation evidence="7">Extracellular side</orientation>
    </subcellularLocation>
</comment>
<feature type="domain" description="Plastocyanin-like" evidence="10">
    <location>
        <begin position="160"/>
        <end position="305"/>
    </location>
</feature>
<dbReference type="GO" id="GO:0033215">
    <property type="term" value="P:reductive iron assimilation"/>
    <property type="evidence" value="ECO:0007669"/>
    <property type="project" value="TreeGrafter"/>
</dbReference>
<feature type="signal peptide" evidence="9">
    <location>
        <begin position="1"/>
        <end position="25"/>
    </location>
</feature>
<dbReference type="CDD" id="cd13851">
    <property type="entry name" value="CuRO_1_Fet3p"/>
    <property type="match status" value="1"/>
</dbReference>
<dbReference type="GO" id="GO:0033573">
    <property type="term" value="C:high-affinity iron permease complex"/>
    <property type="evidence" value="ECO:0007669"/>
    <property type="project" value="TreeGrafter"/>
</dbReference>
<feature type="domain" description="Plastocyanin-like" evidence="11">
    <location>
        <begin position="372"/>
        <end position="516"/>
    </location>
</feature>
<evidence type="ECO:0000313" key="13">
    <source>
        <dbReference type="EMBL" id="KAF2157020.1"/>
    </source>
</evidence>
<dbReference type="AlphaFoldDB" id="A0A9P4MJD1"/>
<feature type="domain" description="Plastocyanin-like" evidence="12">
    <location>
        <begin position="34"/>
        <end position="150"/>
    </location>
</feature>
<dbReference type="InterPro" id="IPR033138">
    <property type="entry name" value="Cu_oxidase_CS"/>
</dbReference>
<dbReference type="CDD" id="cd13877">
    <property type="entry name" value="CuRO_2_Fet3p_like"/>
    <property type="match status" value="1"/>
</dbReference>
<dbReference type="InterPro" id="IPR044130">
    <property type="entry name" value="CuRO_2_Fet3-like"/>
</dbReference>
<evidence type="ECO:0000256" key="9">
    <source>
        <dbReference type="SAM" id="SignalP"/>
    </source>
</evidence>
<keyword evidence="6" id="KW-0325">Glycoprotein</keyword>
<keyword evidence="8" id="KW-0472">Membrane</keyword>
<dbReference type="InterPro" id="IPR008972">
    <property type="entry name" value="Cupredoxin"/>
</dbReference>
<feature type="chain" id="PRO_5040173582" evidence="9">
    <location>
        <begin position="26"/>
        <end position="625"/>
    </location>
</feature>
<gene>
    <name evidence="13" type="ORF">K461DRAFT_263976</name>
</gene>
<dbReference type="InterPro" id="IPR011707">
    <property type="entry name" value="Cu-oxidase-like_N"/>
</dbReference>
<dbReference type="PANTHER" id="PTHR11709">
    <property type="entry name" value="MULTI-COPPER OXIDASE"/>
    <property type="match status" value="1"/>
</dbReference>